<dbReference type="InterPro" id="IPR018313">
    <property type="entry name" value="SBP_3_CS"/>
</dbReference>
<accession>A0A540W2A3</accession>
<evidence type="ECO:0000256" key="3">
    <source>
        <dbReference type="ARBA" id="ARBA00022729"/>
    </source>
</evidence>
<dbReference type="GO" id="GO:0030288">
    <property type="term" value="C:outer membrane-bounded periplasmic space"/>
    <property type="evidence" value="ECO:0007669"/>
    <property type="project" value="TreeGrafter"/>
</dbReference>
<evidence type="ECO:0000313" key="8">
    <source>
        <dbReference type="EMBL" id="TQF03158.1"/>
    </source>
</evidence>
<dbReference type="CDD" id="cd13690">
    <property type="entry name" value="PBP2_GluB"/>
    <property type="match status" value="1"/>
</dbReference>
<reference evidence="8 9" key="1">
    <citation type="submission" date="2019-06" db="EMBL/GenBank/DDBJ databases">
        <title>Description of Kitasatospora acidophila sp. nov. isolated from pine grove soil, and reclassification of Streptomyces novaecaesareae to Kitasatospora novaeceasareae comb. nov.</title>
        <authorList>
            <person name="Kim M.J."/>
        </authorList>
    </citation>
    <scope>NUCLEOTIDE SEQUENCE [LARGE SCALE GENOMIC DNA]</scope>
    <source>
        <strain evidence="8 9">MMS16-CNU292</strain>
    </source>
</reference>
<dbReference type="Gene3D" id="3.40.190.10">
    <property type="entry name" value="Periplasmic binding protein-like II"/>
    <property type="match status" value="2"/>
</dbReference>
<evidence type="ECO:0000256" key="5">
    <source>
        <dbReference type="SAM" id="MobiDB-lite"/>
    </source>
</evidence>
<sequence>MSGAPMRGRRRMRTRTALLAAVLAATPLTLTSAAASPRSATQTATVQAAADQSCDPTKSIRPSSNESGPAVTAIKARGVLVAGVDQDSYDWGFRNPVTGQLQGFDIDLIHAVAKALLGDPDKVQFKMVPTAKRMDAIKSGSVDLIARTMTITCDRLNDLAFSTEYFQAGQQVVVPKAAHAKTIDDAVRGKRVCVADSSTAQDYLTKHPLGQSGEVVVENQLDCLVRMQLGQADATMTDNALAVGQAAQDPTMQVIGPSLTNEPYGIAMARTAPDLVARVNQILEDYRRSGWQDSYDHWLKPGLGPMSPPAANYLP</sequence>
<evidence type="ECO:0000256" key="2">
    <source>
        <dbReference type="ARBA" id="ARBA00022448"/>
    </source>
</evidence>
<evidence type="ECO:0000313" key="9">
    <source>
        <dbReference type="Proteomes" id="UP000319103"/>
    </source>
</evidence>
<protein>
    <submittedName>
        <fullName evidence="8">Glutamate ABC transporter substrate-binding protein</fullName>
    </submittedName>
</protein>
<feature type="region of interest" description="Disordered" evidence="5">
    <location>
        <begin position="33"/>
        <end position="70"/>
    </location>
</feature>
<dbReference type="PANTHER" id="PTHR30085:SF6">
    <property type="entry name" value="ABC TRANSPORTER GLUTAMINE-BINDING PROTEIN GLNH"/>
    <property type="match status" value="1"/>
</dbReference>
<dbReference type="AlphaFoldDB" id="A0A540W2A3"/>
<dbReference type="Pfam" id="PF00497">
    <property type="entry name" value="SBP_bac_3"/>
    <property type="match status" value="1"/>
</dbReference>
<dbReference type="GO" id="GO:0006865">
    <property type="term" value="P:amino acid transport"/>
    <property type="evidence" value="ECO:0007669"/>
    <property type="project" value="TreeGrafter"/>
</dbReference>
<feature type="signal peptide" evidence="6">
    <location>
        <begin position="1"/>
        <end position="34"/>
    </location>
</feature>
<dbReference type="PROSITE" id="PS51318">
    <property type="entry name" value="TAT"/>
    <property type="match status" value="1"/>
</dbReference>
<dbReference type="Proteomes" id="UP000319103">
    <property type="component" value="Unassembled WGS sequence"/>
</dbReference>
<comment type="similarity">
    <text evidence="1 4">Belongs to the bacterial solute-binding protein 3 family.</text>
</comment>
<evidence type="ECO:0000256" key="4">
    <source>
        <dbReference type="RuleBase" id="RU003744"/>
    </source>
</evidence>
<dbReference type="InterPro" id="IPR006311">
    <property type="entry name" value="TAT_signal"/>
</dbReference>
<gene>
    <name evidence="8" type="ORF">E6W39_14015</name>
</gene>
<evidence type="ECO:0000259" key="7">
    <source>
        <dbReference type="SMART" id="SM00062"/>
    </source>
</evidence>
<comment type="caution">
    <text evidence="8">The sequence shown here is derived from an EMBL/GenBank/DDBJ whole genome shotgun (WGS) entry which is preliminary data.</text>
</comment>
<dbReference type="OrthoDB" id="9807888at2"/>
<dbReference type="EMBL" id="VIGB01000003">
    <property type="protein sequence ID" value="TQF03158.1"/>
    <property type="molecule type" value="Genomic_DNA"/>
</dbReference>
<dbReference type="GO" id="GO:0005576">
    <property type="term" value="C:extracellular region"/>
    <property type="evidence" value="ECO:0007669"/>
    <property type="project" value="TreeGrafter"/>
</dbReference>
<feature type="compositionally biased region" description="Low complexity" evidence="5">
    <location>
        <begin position="33"/>
        <end position="52"/>
    </location>
</feature>
<evidence type="ECO:0000256" key="6">
    <source>
        <dbReference type="SAM" id="SignalP"/>
    </source>
</evidence>
<keyword evidence="3 6" id="KW-0732">Signal</keyword>
<feature type="chain" id="PRO_5039428617" evidence="6">
    <location>
        <begin position="35"/>
        <end position="315"/>
    </location>
</feature>
<dbReference type="PROSITE" id="PS01039">
    <property type="entry name" value="SBP_BACTERIAL_3"/>
    <property type="match status" value="1"/>
</dbReference>
<evidence type="ECO:0000256" key="1">
    <source>
        <dbReference type="ARBA" id="ARBA00010333"/>
    </source>
</evidence>
<dbReference type="SMART" id="SM00062">
    <property type="entry name" value="PBPb"/>
    <property type="match status" value="1"/>
</dbReference>
<feature type="domain" description="Solute-binding protein family 3/N-terminal" evidence="7">
    <location>
        <begin position="79"/>
        <end position="302"/>
    </location>
</feature>
<name>A0A540W2A3_9ACTN</name>
<dbReference type="InterPro" id="IPR001638">
    <property type="entry name" value="Solute-binding_3/MltF_N"/>
</dbReference>
<proteinExistence type="inferred from homology"/>
<organism evidence="8 9">
    <name type="scientific">Kitasatospora acidiphila</name>
    <dbReference type="NCBI Taxonomy" id="2567942"/>
    <lineage>
        <taxon>Bacteria</taxon>
        <taxon>Bacillati</taxon>
        <taxon>Actinomycetota</taxon>
        <taxon>Actinomycetes</taxon>
        <taxon>Kitasatosporales</taxon>
        <taxon>Streptomycetaceae</taxon>
        <taxon>Kitasatospora</taxon>
    </lineage>
</organism>
<dbReference type="PANTHER" id="PTHR30085">
    <property type="entry name" value="AMINO ACID ABC TRANSPORTER PERMEASE"/>
    <property type="match status" value="1"/>
</dbReference>
<keyword evidence="9" id="KW-1185">Reference proteome</keyword>
<keyword evidence="2" id="KW-0813">Transport</keyword>
<dbReference type="SUPFAM" id="SSF53850">
    <property type="entry name" value="Periplasmic binding protein-like II"/>
    <property type="match status" value="1"/>
</dbReference>
<dbReference type="InterPro" id="IPR051455">
    <property type="entry name" value="Bact_solute-bind_prot3"/>
</dbReference>
<feature type="compositionally biased region" description="Polar residues" evidence="5">
    <location>
        <begin position="54"/>
        <end position="67"/>
    </location>
</feature>